<evidence type="ECO:0000313" key="2">
    <source>
        <dbReference type="Proteomes" id="UP000828048"/>
    </source>
</evidence>
<name>A0ACB7XX86_9ERIC</name>
<gene>
    <name evidence="1" type="ORF">Vadar_006332</name>
</gene>
<evidence type="ECO:0000313" key="1">
    <source>
        <dbReference type="EMBL" id="KAH7845809.1"/>
    </source>
</evidence>
<reference evidence="1 2" key="1">
    <citation type="journal article" date="2021" name="Hortic Res">
        <title>High-quality reference genome and annotation aids understanding of berry development for evergreen blueberry (Vaccinium darrowii).</title>
        <authorList>
            <person name="Yu J."/>
            <person name="Hulse-Kemp A.M."/>
            <person name="Babiker E."/>
            <person name="Staton M."/>
        </authorList>
    </citation>
    <scope>NUCLEOTIDE SEQUENCE [LARGE SCALE GENOMIC DNA]</scope>
    <source>
        <strain evidence="2">cv. NJ 8807/NJ 8810</strain>
        <tissue evidence="1">Young leaf</tissue>
    </source>
</reference>
<protein>
    <submittedName>
        <fullName evidence="1">Uncharacterized protein</fullName>
    </submittedName>
</protein>
<keyword evidence="2" id="KW-1185">Reference proteome</keyword>
<proteinExistence type="predicted"/>
<dbReference type="Proteomes" id="UP000828048">
    <property type="component" value="Chromosome 5"/>
</dbReference>
<sequence>MPIKNYPTDNKNSRTEYKGDGVPVDHGKRVMTMAEFKEWIMQFDKDKDGQISRDELREAIRATGAWFSSRKTKHGVKAADMNKNGAIDDSEMTALAGFAQKELRIQIIY</sequence>
<organism evidence="1 2">
    <name type="scientific">Vaccinium darrowii</name>
    <dbReference type="NCBI Taxonomy" id="229202"/>
    <lineage>
        <taxon>Eukaryota</taxon>
        <taxon>Viridiplantae</taxon>
        <taxon>Streptophyta</taxon>
        <taxon>Embryophyta</taxon>
        <taxon>Tracheophyta</taxon>
        <taxon>Spermatophyta</taxon>
        <taxon>Magnoliopsida</taxon>
        <taxon>eudicotyledons</taxon>
        <taxon>Gunneridae</taxon>
        <taxon>Pentapetalae</taxon>
        <taxon>asterids</taxon>
        <taxon>Ericales</taxon>
        <taxon>Ericaceae</taxon>
        <taxon>Vaccinioideae</taxon>
        <taxon>Vaccinieae</taxon>
        <taxon>Vaccinium</taxon>
    </lineage>
</organism>
<comment type="caution">
    <text evidence="1">The sequence shown here is derived from an EMBL/GenBank/DDBJ whole genome shotgun (WGS) entry which is preliminary data.</text>
</comment>
<dbReference type="EMBL" id="CM037155">
    <property type="protein sequence ID" value="KAH7845809.1"/>
    <property type="molecule type" value="Genomic_DNA"/>
</dbReference>
<accession>A0ACB7XX86</accession>